<comment type="catalytic activity">
    <reaction evidence="10">
        <text>2-oxo-ATP + H2O = 2-oxo-AMP + diphosphate + H(+)</text>
        <dbReference type="Rhea" id="RHEA:67392"/>
        <dbReference type="ChEBI" id="CHEBI:15377"/>
        <dbReference type="ChEBI" id="CHEBI:15378"/>
        <dbReference type="ChEBI" id="CHEBI:33019"/>
        <dbReference type="ChEBI" id="CHEBI:71395"/>
        <dbReference type="ChEBI" id="CHEBI:172878"/>
    </reaction>
    <physiologicalReaction direction="left-to-right" evidence="10">
        <dbReference type="Rhea" id="RHEA:67393"/>
    </physiologicalReaction>
</comment>
<evidence type="ECO:0000256" key="12">
    <source>
        <dbReference type="ARBA" id="ARBA00026218"/>
    </source>
</evidence>
<keyword evidence="5" id="KW-0378">Hydrolase</keyword>
<dbReference type="PANTHER" id="PTHR43758">
    <property type="entry name" value="7,8-DIHYDRO-8-OXOGUANINE TRIPHOSPHATASE"/>
    <property type="match status" value="1"/>
</dbReference>
<comment type="cofactor">
    <cofactor evidence="1">
        <name>Mg(2+)</name>
        <dbReference type="ChEBI" id="CHEBI:18420"/>
    </cofactor>
</comment>
<comment type="catalytic activity">
    <reaction evidence="18">
        <text>N(6)-methyl-ATP + H2O = N(6)-methyl-AMP + diphosphate + H(+)</text>
        <dbReference type="Rhea" id="RHEA:67608"/>
        <dbReference type="ChEBI" id="CHEBI:15377"/>
        <dbReference type="ChEBI" id="CHEBI:15378"/>
        <dbReference type="ChEBI" id="CHEBI:33019"/>
        <dbReference type="ChEBI" id="CHEBI:144842"/>
        <dbReference type="ChEBI" id="CHEBI:172873"/>
    </reaction>
    <physiologicalReaction direction="left-to-right" evidence="18">
        <dbReference type="Rhea" id="RHEA:67609"/>
    </physiologicalReaction>
</comment>
<evidence type="ECO:0000256" key="3">
    <source>
        <dbReference type="ARBA" id="ARBA00011245"/>
    </source>
</evidence>
<evidence type="ECO:0000256" key="5">
    <source>
        <dbReference type="ARBA" id="ARBA00022801"/>
    </source>
</evidence>
<comment type="caution">
    <text evidence="23">The sequence shown here is derived from an EMBL/GenBank/DDBJ whole genome shotgun (WGS) entry which is preliminary data.</text>
</comment>
<comment type="catalytic activity">
    <reaction evidence="7">
        <text>8-oxo-dATP + H2O = 8-oxo-dAMP + diphosphate + H(+)</text>
        <dbReference type="Rhea" id="RHEA:65396"/>
        <dbReference type="ChEBI" id="CHEBI:15377"/>
        <dbReference type="ChEBI" id="CHEBI:15378"/>
        <dbReference type="ChEBI" id="CHEBI:33019"/>
        <dbReference type="ChEBI" id="CHEBI:71361"/>
        <dbReference type="ChEBI" id="CHEBI:172871"/>
    </reaction>
    <physiologicalReaction direction="left-to-right" evidence="7">
        <dbReference type="Rhea" id="RHEA:65397"/>
    </physiologicalReaction>
</comment>
<name>A0ABT0PFA9_9GAMM</name>
<evidence type="ECO:0000256" key="21">
    <source>
        <dbReference type="ARBA" id="ARBA00053094"/>
    </source>
</evidence>
<evidence type="ECO:0000313" key="23">
    <source>
        <dbReference type="EMBL" id="MCL6269452.1"/>
    </source>
</evidence>
<keyword evidence="4" id="KW-0479">Metal-binding</keyword>
<protein>
    <recommendedName>
        <fullName evidence="12">Oxidized purine nucleoside triphosphate hydrolase</fullName>
        <ecNumber evidence="11">3.6.1.56</ecNumber>
    </recommendedName>
    <alternativeName>
        <fullName evidence="16">2-hydroxy-dATP diphosphatase</fullName>
    </alternativeName>
    <alternativeName>
        <fullName evidence="15">7,8-dihydro-8-oxoguanine triphosphatase</fullName>
    </alternativeName>
    <alternativeName>
        <fullName evidence="14">8-oxo-dGTPase</fullName>
    </alternativeName>
    <alternativeName>
        <fullName evidence="17">Methylated purine nucleoside triphosphate hydrolase</fullName>
    </alternativeName>
    <alternativeName>
        <fullName evidence="13">Nucleoside diphosphate-linked moiety X motif 1</fullName>
    </alternativeName>
</protein>
<dbReference type="Proteomes" id="UP001203338">
    <property type="component" value="Unassembled WGS sequence"/>
</dbReference>
<evidence type="ECO:0000259" key="22">
    <source>
        <dbReference type="PROSITE" id="PS51462"/>
    </source>
</evidence>
<proteinExistence type="inferred from homology"/>
<evidence type="ECO:0000256" key="6">
    <source>
        <dbReference type="ARBA" id="ARBA00022842"/>
    </source>
</evidence>
<dbReference type="EC" id="3.6.1.56" evidence="11"/>
<dbReference type="PRINTS" id="PR01403">
    <property type="entry name" value="8OXTPHPHTASE"/>
</dbReference>
<dbReference type="EMBL" id="JAMFLX010000006">
    <property type="protein sequence ID" value="MCL6269452.1"/>
    <property type="molecule type" value="Genomic_DNA"/>
</dbReference>
<evidence type="ECO:0000256" key="17">
    <source>
        <dbReference type="ARBA" id="ARBA00032071"/>
    </source>
</evidence>
<dbReference type="InterPro" id="IPR015797">
    <property type="entry name" value="NUDIX_hydrolase-like_dom_sf"/>
</dbReference>
<sequence length="172" mass="19464">MTTALFDSVSSIDWSNWKAKDIATLMFIIKDGKILLIRKKRGLGAGKINGPGGKLDPGETPEQCAVREVQEELLVTPENISYHGISLFQFTDGYSIHVYIFSATDFKGTPTETDEAIPLWFELDRIPYQEMWEDDGIWLPLVLKGQRFHGKYIFDGDSMVDHELVNLGPLKK</sequence>
<keyword evidence="24" id="KW-1185">Reference proteome</keyword>
<comment type="subunit">
    <text evidence="3">Monomer.</text>
</comment>
<dbReference type="Pfam" id="PF00293">
    <property type="entry name" value="NUDIX"/>
    <property type="match status" value="1"/>
</dbReference>
<evidence type="ECO:0000256" key="10">
    <source>
        <dbReference type="ARBA" id="ARBA00024596"/>
    </source>
</evidence>
<evidence type="ECO:0000256" key="2">
    <source>
        <dbReference type="ARBA" id="ARBA00005582"/>
    </source>
</evidence>
<comment type="similarity">
    <text evidence="2">Belongs to the Nudix hydrolase family.</text>
</comment>
<comment type="catalytic activity">
    <reaction evidence="9">
        <text>8-oxo-dGTP + H2O = 8-oxo-dGMP + diphosphate + H(+)</text>
        <dbReference type="Rhea" id="RHEA:31575"/>
        <dbReference type="ChEBI" id="CHEBI:15377"/>
        <dbReference type="ChEBI" id="CHEBI:15378"/>
        <dbReference type="ChEBI" id="CHEBI:33019"/>
        <dbReference type="ChEBI" id="CHEBI:63224"/>
        <dbReference type="ChEBI" id="CHEBI:77896"/>
    </reaction>
    <physiologicalReaction direction="left-to-right" evidence="9">
        <dbReference type="Rhea" id="RHEA:31576"/>
    </physiologicalReaction>
</comment>
<evidence type="ECO:0000256" key="8">
    <source>
        <dbReference type="ARBA" id="ARBA00024459"/>
    </source>
</evidence>
<evidence type="ECO:0000256" key="7">
    <source>
        <dbReference type="ARBA" id="ARBA00024448"/>
    </source>
</evidence>
<evidence type="ECO:0000256" key="9">
    <source>
        <dbReference type="ARBA" id="ARBA00024486"/>
    </source>
</evidence>
<evidence type="ECO:0000256" key="15">
    <source>
        <dbReference type="ARBA" id="ARBA00030682"/>
    </source>
</evidence>
<organism evidence="23 24">
    <name type="scientific">Parendozoicomonas callyspongiae</name>
    <dbReference type="NCBI Taxonomy" id="2942213"/>
    <lineage>
        <taxon>Bacteria</taxon>
        <taxon>Pseudomonadati</taxon>
        <taxon>Pseudomonadota</taxon>
        <taxon>Gammaproteobacteria</taxon>
        <taxon>Oceanospirillales</taxon>
        <taxon>Endozoicomonadaceae</taxon>
        <taxon>Parendozoicomonas</taxon>
    </lineage>
</organism>
<evidence type="ECO:0000256" key="14">
    <source>
        <dbReference type="ARBA" id="ARBA00030634"/>
    </source>
</evidence>
<dbReference type="CDD" id="cd03427">
    <property type="entry name" value="NUDIX_MTH1_Nudt1"/>
    <property type="match status" value="1"/>
</dbReference>
<reference evidence="23 24" key="1">
    <citation type="submission" date="2022-05" db="EMBL/GenBank/DDBJ databases">
        <authorList>
            <person name="Park J.-S."/>
        </authorList>
    </citation>
    <scope>NUCLEOTIDE SEQUENCE [LARGE SCALE GENOMIC DNA]</scope>
    <source>
        <strain evidence="23 24">2012CJ34-2</strain>
    </source>
</reference>
<feature type="domain" description="Nudix hydrolase" evidence="22">
    <location>
        <begin position="19"/>
        <end position="148"/>
    </location>
</feature>
<evidence type="ECO:0000256" key="20">
    <source>
        <dbReference type="ARBA" id="ARBA00049032"/>
    </source>
</evidence>
<dbReference type="PROSITE" id="PS51462">
    <property type="entry name" value="NUDIX"/>
    <property type="match status" value="1"/>
</dbReference>
<evidence type="ECO:0000313" key="24">
    <source>
        <dbReference type="Proteomes" id="UP001203338"/>
    </source>
</evidence>
<evidence type="ECO:0000256" key="13">
    <source>
        <dbReference type="ARBA" id="ARBA00029673"/>
    </source>
</evidence>
<dbReference type="SUPFAM" id="SSF55811">
    <property type="entry name" value="Nudix"/>
    <property type="match status" value="1"/>
</dbReference>
<comment type="catalytic activity">
    <reaction evidence="8">
        <text>2-oxo-dATP + H2O = 2-oxo-dAMP + diphosphate + H(+)</text>
        <dbReference type="Rhea" id="RHEA:31583"/>
        <dbReference type="ChEBI" id="CHEBI:15377"/>
        <dbReference type="ChEBI" id="CHEBI:15378"/>
        <dbReference type="ChEBI" id="CHEBI:33019"/>
        <dbReference type="ChEBI" id="CHEBI:63212"/>
        <dbReference type="ChEBI" id="CHEBI:77897"/>
        <dbReference type="EC" id="3.6.1.56"/>
    </reaction>
    <physiologicalReaction direction="left-to-right" evidence="8">
        <dbReference type="Rhea" id="RHEA:31584"/>
    </physiologicalReaction>
</comment>
<evidence type="ECO:0000256" key="19">
    <source>
        <dbReference type="ARBA" id="ARBA00048894"/>
    </source>
</evidence>
<dbReference type="RefSeq" id="WP_249698473.1">
    <property type="nucleotide sequence ID" value="NZ_JAMFLX010000006.1"/>
</dbReference>
<dbReference type="InterPro" id="IPR003563">
    <property type="entry name" value="8ODP"/>
</dbReference>
<comment type="catalytic activity">
    <reaction evidence="20">
        <text>N(6)-methyl-dATP + H2O = N(6)-methyl-dAMP + diphosphate + H(+)</text>
        <dbReference type="Rhea" id="RHEA:67604"/>
        <dbReference type="ChEBI" id="CHEBI:15377"/>
        <dbReference type="ChEBI" id="CHEBI:15378"/>
        <dbReference type="ChEBI" id="CHEBI:33019"/>
        <dbReference type="ChEBI" id="CHEBI:169976"/>
        <dbReference type="ChEBI" id="CHEBI:172872"/>
    </reaction>
    <physiologicalReaction direction="left-to-right" evidence="20">
        <dbReference type="Rhea" id="RHEA:67605"/>
    </physiologicalReaction>
</comment>
<evidence type="ECO:0000256" key="1">
    <source>
        <dbReference type="ARBA" id="ARBA00001946"/>
    </source>
</evidence>
<dbReference type="PANTHER" id="PTHR43758:SF2">
    <property type="entry name" value="OXIDIZED PURINE NUCLEOSIDE TRIPHOSPHATE HYDROLASE"/>
    <property type="match status" value="1"/>
</dbReference>
<accession>A0ABT0PFA9</accession>
<comment type="catalytic activity">
    <reaction evidence="19">
        <text>O(6)-methyl-dGTP + H2O = O(6)-methyl-dGMP + diphosphate + H(+)</text>
        <dbReference type="Rhea" id="RHEA:67600"/>
        <dbReference type="ChEBI" id="CHEBI:15377"/>
        <dbReference type="ChEBI" id="CHEBI:15378"/>
        <dbReference type="ChEBI" id="CHEBI:33019"/>
        <dbReference type="ChEBI" id="CHEBI:169974"/>
        <dbReference type="ChEBI" id="CHEBI:169975"/>
    </reaction>
    <physiologicalReaction direction="left-to-right" evidence="19">
        <dbReference type="Rhea" id="RHEA:67601"/>
    </physiologicalReaction>
</comment>
<evidence type="ECO:0000256" key="18">
    <source>
        <dbReference type="ARBA" id="ARBA00048002"/>
    </source>
</evidence>
<dbReference type="InterPro" id="IPR000086">
    <property type="entry name" value="NUDIX_hydrolase_dom"/>
</dbReference>
<dbReference type="Gene3D" id="3.90.79.10">
    <property type="entry name" value="Nucleoside Triphosphate Pyrophosphohydrolase"/>
    <property type="match status" value="1"/>
</dbReference>
<evidence type="ECO:0000256" key="4">
    <source>
        <dbReference type="ARBA" id="ARBA00022723"/>
    </source>
</evidence>
<evidence type="ECO:0000256" key="11">
    <source>
        <dbReference type="ARBA" id="ARBA00026103"/>
    </source>
</evidence>
<keyword evidence="6" id="KW-0460">Magnesium</keyword>
<gene>
    <name evidence="23" type="ORF">M3P05_05800</name>
</gene>
<evidence type="ECO:0000256" key="16">
    <source>
        <dbReference type="ARBA" id="ARBA00031927"/>
    </source>
</evidence>
<comment type="function">
    <text evidence="21">Oxidized purine nucleoside triphosphate hydrolase which is a prominent sanitizer of the oxidized nucleotide pool. Catalyzes the hydrolysis of 2-oxo-dATP (2-hydroxy-dATP) into 2-oxo-dAMP. Also has a significant hydrolase activity toward 2-oxo-ATP, 8-oxo-dGTP and 8-oxo-dATP. Through the hydrolysis of oxidized purine nucleoside triphosphates, prevents their incorporation into DNA and the subsequent transversions A:T to C:G and G:C to T:A. Also catalyzes the hydrolysis of methylated purine nucleoside triphosphate preventing their integration into DNA. Through this antimutagenic activity protects cells from oxidative stress.</text>
</comment>